<feature type="compositionally biased region" description="Polar residues" evidence="1">
    <location>
        <begin position="28"/>
        <end position="39"/>
    </location>
</feature>
<feature type="region of interest" description="Disordered" evidence="1">
    <location>
        <begin position="14"/>
        <end position="106"/>
    </location>
</feature>
<organism evidence="2 3">
    <name type="scientific">Spodoptera exigua</name>
    <name type="common">Beet armyworm</name>
    <name type="synonym">Noctua fulgens</name>
    <dbReference type="NCBI Taxonomy" id="7107"/>
    <lineage>
        <taxon>Eukaryota</taxon>
        <taxon>Metazoa</taxon>
        <taxon>Ecdysozoa</taxon>
        <taxon>Arthropoda</taxon>
        <taxon>Hexapoda</taxon>
        <taxon>Insecta</taxon>
        <taxon>Pterygota</taxon>
        <taxon>Neoptera</taxon>
        <taxon>Endopterygota</taxon>
        <taxon>Lepidoptera</taxon>
        <taxon>Glossata</taxon>
        <taxon>Ditrysia</taxon>
        <taxon>Noctuoidea</taxon>
        <taxon>Noctuidae</taxon>
        <taxon>Amphipyrinae</taxon>
        <taxon>Spodoptera</taxon>
    </lineage>
</organism>
<sequence length="263" mass="29300">MASRSRKLIELATGVAQIDNTQDESENAKSSSNTMQISTEGKDVAIDSIRPRSSSTSSSSSCSSCSSSSSRKSSSSDPSIYQDSDDSVKDPDYEAQSTKRAEYSFDTDVEEHITTNYNNISDDPNLVTSNMASINNDNYEEPLSSTNEHVLNDFGVIENNESSAIESIDEDNNTVKLAGLKMVKVQSSDPDAIFFKESYADELFKKAIVVRKKRYHNNQTINLDLQKAYLQKPGLAERKKADLMDLVNKNLIPRYHKPFYESL</sequence>
<proteinExistence type="predicted"/>
<evidence type="ECO:0000256" key="1">
    <source>
        <dbReference type="SAM" id="MobiDB-lite"/>
    </source>
</evidence>
<dbReference type="EMBL" id="JACEFF010000301">
    <property type="protein sequence ID" value="KAH9639862.1"/>
    <property type="molecule type" value="Genomic_DNA"/>
</dbReference>
<comment type="caution">
    <text evidence="2">The sequence shown here is derived from an EMBL/GenBank/DDBJ whole genome shotgun (WGS) entry which is preliminary data.</text>
</comment>
<protein>
    <submittedName>
        <fullName evidence="2">Uncharacterized protein</fullName>
    </submittedName>
</protein>
<evidence type="ECO:0000313" key="3">
    <source>
        <dbReference type="Proteomes" id="UP000814243"/>
    </source>
</evidence>
<feature type="compositionally biased region" description="Low complexity" evidence="1">
    <location>
        <begin position="46"/>
        <end position="82"/>
    </location>
</feature>
<dbReference type="Proteomes" id="UP000814243">
    <property type="component" value="Unassembled WGS sequence"/>
</dbReference>
<feature type="compositionally biased region" description="Basic and acidic residues" evidence="1">
    <location>
        <begin position="86"/>
        <end position="103"/>
    </location>
</feature>
<accession>A0A922MPC6</accession>
<reference evidence="2" key="1">
    <citation type="journal article" date="2021" name="G3 (Bethesda)">
        <title>Genome and transcriptome analysis of the beet armyworm Spodoptera exigua reveals targets for pest control. .</title>
        <authorList>
            <person name="Simon S."/>
            <person name="Breeschoten T."/>
            <person name="Jansen H.J."/>
            <person name="Dirks R.P."/>
            <person name="Schranz M.E."/>
            <person name="Ros V.I.D."/>
        </authorList>
    </citation>
    <scope>NUCLEOTIDE SEQUENCE</scope>
    <source>
        <strain evidence="2">TB_SE_WUR_2020</strain>
    </source>
</reference>
<dbReference type="AlphaFoldDB" id="A0A922MPC6"/>
<name>A0A922MPC6_SPOEX</name>
<gene>
    <name evidence="2" type="ORF">HF086_015713</name>
</gene>
<evidence type="ECO:0000313" key="2">
    <source>
        <dbReference type="EMBL" id="KAH9639862.1"/>
    </source>
</evidence>